<dbReference type="EMBL" id="LR798211">
    <property type="protein sequence ID" value="CAB5187241.1"/>
    <property type="molecule type" value="Genomic_DNA"/>
</dbReference>
<protein>
    <recommendedName>
        <fullName evidence="1">NrS-1 polymerase-like helicase domain-containing protein</fullName>
    </recommendedName>
</protein>
<accession>A0A6J7WF54</accession>
<gene>
    <name evidence="2" type="ORF">UFOVP161_23</name>
</gene>
<dbReference type="InterPro" id="IPR045455">
    <property type="entry name" value="NrS-1_pol-like_helicase"/>
</dbReference>
<reference evidence="2" key="1">
    <citation type="submission" date="2020-05" db="EMBL/GenBank/DDBJ databases">
        <authorList>
            <person name="Chiriac C."/>
            <person name="Salcher M."/>
            <person name="Ghai R."/>
            <person name="Kavagutti S V."/>
        </authorList>
    </citation>
    <scope>NUCLEOTIDE SEQUENCE</scope>
</reference>
<dbReference type="Gene3D" id="3.30.70.1790">
    <property type="entry name" value="RepB DNA-primase, N-terminal domain"/>
    <property type="match status" value="1"/>
</dbReference>
<evidence type="ECO:0000313" key="2">
    <source>
        <dbReference type="EMBL" id="CAB5187241.1"/>
    </source>
</evidence>
<evidence type="ECO:0000259" key="1">
    <source>
        <dbReference type="Pfam" id="PF19263"/>
    </source>
</evidence>
<name>A0A6J7WF54_9CAUD</name>
<sequence length="763" mass="83939">MQFLDFIMSLAGEGETALIVKQKPNKNGEKHADGAVKCSWPAYLPGAWKPGHAWYGNTGSFVTSRFKDGKPSASAANADFVTVMVLDDVGTKSEVPPLAPTWKMETSPGNFQWGYVFSEQPTSQEFSAAIKAIADAGYTDKGAINAVRNFRLPGSVNLKPGREGFESKLVEFNPERDYTLEEICAALNVVPAEADTARIRRVELEDDGKDVVLAWVRSRGQLIRERNPEGWSGVVCPNAASHTDGNPEGRYHAVNRAYVCMHAHCCDWDSTRYLAWVAAEGGPSVAPGLREELLAQVMGDMRAKIAPTEAYPDAAAAVVAEVDRKELGRIDKAGWYDRFAYVMTEDAYFDLIERRVLTRRAFDALYRHVQCKSIHTGGRIEASGCYDQNRQAMGARVLDGLTYAAGESVLVAREGRVYGNRWQDARPATAVADVSPWLAHLHRMVPEQYEREHLLNMLAHKVQHPNVKINHAVLFGGNPGSGKDTLFAPFFRAVGGTALHNCSLVRTEEIASQWGYALECEVMQIAELRQAEAKDRRALENQLKPIIAAPPEYLTIQRKGLPPYDALNRVMVVAFSNERAAITIPSDDRRWFCLWSDAGRLGERDASGLWGWYHSGGFEAVAGFLASRDVSKWNPAAPPPMTEAKAIMVQTGRSGVESHLVELMERRIGEFAKGVVGAPWHALADRLSGSVASGVRVHQAAIFAALKDAGWVDMGRLTSTQYKTKKHVFAAPETIALHSKSDLRRMVEDAPPGVVGSALRQVK</sequence>
<dbReference type="Pfam" id="PF19263">
    <property type="entry name" value="DUF5906"/>
    <property type="match status" value="1"/>
</dbReference>
<organism evidence="2">
    <name type="scientific">uncultured Caudovirales phage</name>
    <dbReference type="NCBI Taxonomy" id="2100421"/>
    <lineage>
        <taxon>Viruses</taxon>
        <taxon>Duplodnaviria</taxon>
        <taxon>Heunggongvirae</taxon>
        <taxon>Uroviricota</taxon>
        <taxon>Caudoviricetes</taxon>
        <taxon>Peduoviridae</taxon>
        <taxon>Maltschvirus</taxon>
        <taxon>Maltschvirus maltsch</taxon>
    </lineage>
</organism>
<feature type="domain" description="NrS-1 polymerase-like helicase" evidence="1">
    <location>
        <begin position="476"/>
        <end position="590"/>
    </location>
</feature>
<proteinExistence type="predicted"/>